<evidence type="ECO:0000313" key="2">
    <source>
        <dbReference type="Proteomes" id="UP001177260"/>
    </source>
</evidence>
<evidence type="ECO:0000313" key="1">
    <source>
        <dbReference type="EMBL" id="KAK1141748.1"/>
    </source>
</evidence>
<name>A0ACC3AVQ0_9EURO</name>
<gene>
    <name evidence="1" type="ORF">N8T08_008846</name>
</gene>
<keyword evidence="2" id="KW-1185">Reference proteome</keyword>
<sequence length="242" mass="26882">MPDNFLYWSADGVPDPSRNAAAPAHPYKRGSDVFNFNDVSPIAPTLPNVGPNPRSPSHMMPHYGFDAWGNPSQPSGPESMHHAALFPSQANGGYVDADLDTLAPPFNDSSQLLPMSFEQELQAYTYPGASTSAQDGYSSANPARDAVHADQVTQVQNRPILEQEAMEDKCVCQWKDCSHQRPFNRKADVLRHVKEFHLSIKDKCVVPSCSKESPRRARIKEHIKKAHPSLAEILENYEALFE</sequence>
<proteinExistence type="predicted"/>
<comment type="caution">
    <text evidence="1">The sequence shown here is derived from an EMBL/GenBank/DDBJ whole genome shotgun (WGS) entry which is preliminary data.</text>
</comment>
<accession>A0ACC3AVQ0</accession>
<protein>
    <submittedName>
        <fullName evidence="1">Uncharacterized protein</fullName>
    </submittedName>
</protein>
<dbReference type="EMBL" id="JAOPJF010000060">
    <property type="protein sequence ID" value="KAK1141748.1"/>
    <property type="molecule type" value="Genomic_DNA"/>
</dbReference>
<reference evidence="1 2" key="1">
    <citation type="journal article" date="2023" name="ACS Omega">
        <title>Identification of the Neoaspergillic Acid Biosynthesis Gene Cluster by Establishing an In Vitro CRISPR-Ribonucleoprotein Genetic System in Aspergillus melleus.</title>
        <authorList>
            <person name="Yuan B."/>
            <person name="Grau M.F."/>
            <person name="Murata R.M."/>
            <person name="Torok T."/>
            <person name="Venkateswaran K."/>
            <person name="Stajich J.E."/>
            <person name="Wang C.C.C."/>
        </authorList>
    </citation>
    <scope>NUCLEOTIDE SEQUENCE [LARGE SCALE GENOMIC DNA]</scope>
    <source>
        <strain evidence="1 2">IMV 1140</strain>
    </source>
</reference>
<organism evidence="1 2">
    <name type="scientific">Aspergillus melleus</name>
    <dbReference type="NCBI Taxonomy" id="138277"/>
    <lineage>
        <taxon>Eukaryota</taxon>
        <taxon>Fungi</taxon>
        <taxon>Dikarya</taxon>
        <taxon>Ascomycota</taxon>
        <taxon>Pezizomycotina</taxon>
        <taxon>Eurotiomycetes</taxon>
        <taxon>Eurotiomycetidae</taxon>
        <taxon>Eurotiales</taxon>
        <taxon>Aspergillaceae</taxon>
        <taxon>Aspergillus</taxon>
        <taxon>Aspergillus subgen. Circumdati</taxon>
    </lineage>
</organism>
<dbReference type="Proteomes" id="UP001177260">
    <property type="component" value="Unassembled WGS sequence"/>
</dbReference>